<evidence type="ECO:0000259" key="3">
    <source>
        <dbReference type="Pfam" id="PF00881"/>
    </source>
</evidence>
<evidence type="ECO:0000313" key="5">
    <source>
        <dbReference type="Proteomes" id="UP000317550"/>
    </source>
</evidence>
<keyword evidence="2" id="KW-0560">Oxidoreductase</keyword>
<evidence type="ECO:0000256" key="2">
    <source>
        <dbReference type="ARBA" id="ARBA00023002"/>
    </source>
</evidence>
<sequence length="206" mass="22538">MHNPIKSLIESRVSTNYYDSDRQLSDEQIEELVQLATRAPTAYNFQNWKFIAVRSPEAKQRLAAASFGQRKVVDAAVTFIICGTLAAHEQLPSVLLPSVSAGIITPSTFDTWIGMAQRSHIDNPVLQRDEAIRSASLAAMTLILAAQGMGLATCAMSGFDAEALKRDFTLAANDLPVIMVTVGYTAETGNWPQKPRRAVREVMELA</sequence>
<evidence type="ECO:0000256" key="1">
    <source>
        <dbReference type="ARBA" id="ARBA00007118"/>
    </source>
</evidence>
<feature type="domain" description="Nitroreductase" evidence="3">
    <location>
        <begin position="9"/>
        <end position="184"/>
    </location>
</feature>
<dbReference type="Pfam" id="PF00881">
    <property type="entry name" value="Nitroreductase"/>
    <property type="match status" value="1"/>
</dbReference>
<dbReference type="GO" id="GO:0016491">
    <property type="term" value="F:oxidoreductase activity"/>
    <property type="evidence" value="ECO:0007669"/>
    <property type="project" value="UniProtKB-KW"/>
</dbReference>
<dbReference type="SUPFAM" id="SSF55469">
    <property type="entry name" value="FMN-dependent nitroreductase-like"/>
    <property type="match status" value="1"/>
</dbReference>
<protein>
    <submittedName>
        <fullName evidence="4">Nitroreductase family protein</fullName>
    </submittedName>
</protein>
<keyword evidence="5" id="KW-1185">Reference proteome</keyword>
<proteinExistence type="inferred from homology"/>
<reference evidence="5" key="1">
    <citation type="submission" date="2019-07" db="EMBL/GenBank/DDBJ databases">
        <title>Chitinimonas sp. nov., isolated from Ny-Alesund, arctica soil.</title>
        <authorList>
            <person name="Xu Q."/>
            <person name="Peng F."/>
        </authorList>
    </citation>
    <scope>NUCLEOTIDE SEQUENCE [LARGE SCALE GENOMIC DNA]</scope>
    <source>
        <strain evidence="5">R3-44</strain>
    </source>
</reference>
<comment type="similarity">
    <text evidence="1">Belongs to the nitroreductase family.</text>
</comment>
<dbReference type="PANTHER" id="PTHR43673:SF12">
    <property type="entry name" value="PROTEIN DRGA"/>
    <property type="match status" value="1"/>
</dbReference>
<evidence type="ECO:0000313" key="4">
    <source>
        <dbReference type="EMBL" id="QDQ27918.1"/>
    </source>
</evidence>
<dbReference type="AlphaFoldDB" id="A0A516SIQ3"/>
<organism evidence="4 5">
    <name type="scientific">Chitinimonas arctica</name>
    <dbReference type="NCBI Taxonomy" id="2594795"/>
    <lineage>
        <taxon>Bacteria</taxon>
        <taxon>Pseudomonadati</taxon>
        <taxon>Pseudomonadota</taxon>
        <taxon>Betaproteobacteria</taxon>
        <taxon>Neisseriales</taxon>
        <taxon>Chitinibacteraceae</taxon>
        <taxon>Chitinimonas</taxon>
    </lineage>
</organism>
<dbReference type="RefSeq" id="WP_144279305.1">
    <property type="nucleotide sequence ID" value="NZ_CP041730.1"/>
</dbReference>
<dbReference type="InterPro" id="IPR000415">
    <property type="entry name" value="Nitroreductase-like"/>
</dbReference>
<dbReference type="Proteomes" id="UP000317550">
    <property type="component" value="Chromosome"/>
</dbReference>
<gene>
    <name evidence="4" type="ORF">FNU76_17085</name>
</gene>
<dbReference type="KEGG" id="cari:FNU76_17085"/>
<accession>A0A516SIQ3</accession>
<dbReference type="PANTHER" id="PTHR43673">
    <property type="entry name" value="NAD(P)H NITROREDUCTASE YDGI-RELATED"/>
    <property type="match status" value="1"/>
</dbReference>
<dbReference type="EMBL" id="CP041730">
    <property type="protein sequence ID" value="QDQ27918.1"/>
    <property type="molecule type" value="Genomic_DNA"/>
</dbReference>
<dbReference type="InterPro" id="IPR029479">
    <property type="entry name" value="Nitroreductase"/>
</dbReference>
<dbReference type="Gene3D" id="3.40.109.10">
    <property type="entry name" value="NADH Oxidase"/>
    <property type="match status" value="1"/>
</dbReference>
<dbReference type="CDD" id="cd02137">
    <property type="entry name" value="MhqN-like"/>
    <property type="match status" value="1"/>
</dbReference>
<name>A0A516SIQ3_9NEIS</name>
<dbReference type="OrthoDB" id="9802510at2"/>